<evidence type="ECO:0000313" key="2">
    <source>
        <dbReference type="EMBL" id="KAE9025722.1"/>
    </source>
</evidence>
<feature type="region of interest" description="Disordered" evidence="1">
    <location>
        <begin position="1"/>
        <end position="36"/>
    </location>
</feature>
<dbReference type="EMBL" id="QXFU01000654">
    <property type="protein sequence ID" value="KAE9025722.1"/>
    <property type="molecule type" value="Genomic_DNA"/>
</dbReference>
<dbReference type="EMBL" id="QXFT01000812">
    <property type="protein sequence ID" value="KAE9335325.1"/>
    <property type="molecule type" value="Genomic_DNA"/>
</dbReference>
<evidence type="ECO:0000313" key="4">
    <source>
        <dbReference type="Proteomes" id="UP000434957"/>
    </source>
</evidence>
<accession>A0A6A3M2L8</accession>
<feature type="compositionally biased region" description="Basic and acidic residues" evidence="1">
    <location>
        <begin position="1"/>
        <end position="15"/>
    </location>
</feature>
<gene>
    <name evidence="2" type="ORF">PR002_g11113</name>
    <name evidence="3" type="ORF">PR003_g13071</name>
</gene>
<reference evidence="2 5" key="1">
    <citation type="submission" date="2018-09" db="EMBL/GenBank/DDBJ databases">
        <title>Genomic investigation of the strawberry pathogen Phytophthora fragariae indicates pathogenicity is determined by transcriptional variation in three key races.</title>
        <authorList>
            <person name="Adams T.M."/>
            <person name="Armitage A.D."/>
            <person name="Sobczyk M.K."/>
            <person name="Bates H.J."/>
            <person name="Dunwell J.M."/>
            <person name="Nellist C.F."/>
            <person name="Harrison R.J."/>
        </authorList>
    </citation>
    <scope>NUCLEOTIDE SEQUENCE [LARGE SCALE GENOMIC DNA]</scope>
    <source>
        <strain evidence="2 5">SCRP324</strain>
        <strain evidence="3 4">SCRP333</strain>
    </source>
</reference>
<proteinExistence type="predicted"/>
<dbReference type="Proteomes" id="UP000434957">
    <property type="component" value="Unassembled WGS sequence"/>
</dbReference>
<protein>
    <submittedName>
        <fullName evidence="2">Uncharacterized protein</fullName>
    </submittedName>
</protein>
<evidence type="ECO:0000313" key="5">
    <source>
        <dbReference type="Proteomes" id="UP000435112"/>
    </source>
</evidence>
<evidence type="ECO:0000313" key="3">
    <source>
        <dbReference type="EMBL" id="KAE9335325.1"/>
    </source>
</evidence>
<name>A0A6A3M2L8_9STRA</name>
<dbReference type="Proteomes" id="UP000435112">
    <property type="component" value="Unassembled WGS sequence"/>
</dbReference>
<dbReference type="AlphaFoldDB" id="A0A6A3M2L8"/>
<keyword evidence="4" id="KW-1185">Reference proteome</keyword>
<feature type="compositionally biased region" description="Polar residues" evidence="1">
    <location>
        <begin position="21"/>
        <end position="36"/>
    </location>
</feature>
<organism evidence="2 5">
    <name type="scientific">Phytophthora rubi</name>
    <dbReference type="NCBI Taxonomy" id="129364"/>
    <lineage>
        <taxon>Eukaryota</taxon>
        <taxon>Sar</taxon>
        <taxon>Stramenopiles</taxon>
        <taxon>Oomycota</taxon>
        <taxon>Peronosporomycetes</taxon>
        <taxon>Peronosporales</taxon>
        <taxon>Peronosporaceae</taxon>
        <taxon>Phytophthora</taxon>
    </lineage>
</organism>
<comment type="caution">
    <text evidence="2">The sequence shown here is derived from an EMBL/GenBank/DDBJ whole genome shotgun (WGS) entry which is preliminary data.</text>
</comment>
<sequence>MVFESRDDENYHDQVADCSSGPGTTSTAAFPTGAGSDSISRIPQRIFAVVAPSIVKFTSYQALVEWLRQRDDDLLTTLCEETWGVSKIDLTNEFLLWQTHAITDNYPNQILPPVNELFQKDDCDIQSQVSDYFMPCNKLI</sequence>
<evidence type="ECO:0000256" key="1">
    <source>
        <dbReference type="SAM" id="MobiDB-lite"/>
    </source>
</evidence>